<dbReference type="Pfam" id="PF10327">
    <property type="entry name" value="7TM_GPCR_Sri"/>
    <property type="match status" value="1"/>
</dbReference>
<dbReference type="EnsemblMetazoa" id="PPA40558.1">
    <property type="protein sequence ID" value="PPA40558.1"/>
    <property type="gene ID" value="WBGene00278927"/>
</dbReference>
<gene>
    <name evidence="1" type="primary">WBGene00278927</name>
</gene>
<dbReference type="Proteomes" id="UP000005239">
    <property type="component" value="Unassembled WGS sequence"/>
</dbReference>
<keyword evidence="2" id="KW-1185">Reference proteome</keyword>
<accession>A0A2A6C3N8</accession>
<organism evidence="1 2">
    <name type="scientific">Pristionchus pacificus</name>
    <name type="common">Parasitic nematode worm</name>
    <dbReference type="NCBI Taxonomy" id="54126"/>
    <lineage>
        <taxon>Eukaryota</taxon>
        <taxon>Metazoa</taxon>
        <taxon>Ecdysozoa</taxon>
        <taxon>Nematoda</taxon>
        <taxon>Chromadorea</taxon>
        <taxon>Rhabditida</taxon>
        <taxon>Rhabditina</taxon>
        <taxon>Diplogasteromorpha</taxon>
        <taxon>Diplogasteroidea</taxon>
        <taxon>Neodiplogasteridae</taxon>
        <taxon>Pristionchus</taxon>
    </lineage>
</organism>
<dbReference type="InterPro" id="IPR019429">
    <property type="entry name" value="7TM_GPCR_serpentine_rcpt_Sri"/>
</dbReference>
<sequence>MVLNISLDPRWHTVMPVYEHTVSLITEILSALAFYLMLTKTPRSGKSFAKYLMILQASIMLVDLNFGYVVSPIALYPVPGGLCNGIICNWFGFSGHAGISLIIFSVALVSISILYCFHLKYVMIGQMSGSDSPKARRHMIFRLIIFFLHTIPCVMHIGLYRNLEGGSRIVKTLFPSMYYLIENSNYRAFVYDMSIFPEYIISFCAVALVISILVVSFIVCFVTISCSMITKQARTAIRYSVSRQKSFLCEKTKNLQHRLMTLLVVQTVIPLAVQFMPTLVHSYSILTHSLNPNINNVFLCFQLTHPLIHTAVLIISTPSYQEAMKFWQEKKRRGSTPQLYSHTSKIVEMSNISLHSLWHTAMPIYQHVVGIVIHCISALALFLMLIKTPNHSKPFAKYLMTLQAPRHIVFRAFLFAIYATPCILQIGTYQNLEGGLRYKFPSMMYLIENEDSRAIVYDFTLYPEYSFLFACSAIFSVLSENTKLLQQQMLELLILQATILDRALTSVPISIQLAPLFLYVYSVVTVSLDPIINNGVFCFQLTHALVHTLVVIFTTPSYRHPFDRNHTYRSLSYSFFFPFDNTRMANLSLHPLWLTFMPIYQRSVGLCTHLFSALAFYLILTKTPISSKLFAKYLMLHQASITLVDFNFGLLVFSLFQCLNCNMNKTFLKHISIHKVKCEAYRSLSYSFFFPFDNTRMANLSLHPLWLTFMPIYQRSVGLCTHLFSALAFYLILTKTPISSKLFAKYLMLLQASITLVDFNFGLLVCPIALFPIPGGLCNGILCTWFGLTGHAGITIMFFSVAFVGVSIIYCFHFRLVSIGQMLATRHIVFRILLLVVYVIPCALQIGTYRNLEGGSLFVKKIMILALVLVVYFAISSFLLLSKQSLLSDKTKLIQQQMMKILIIQTLIPMLIQLSPLFIYTYSMIAVALNPNLANAIFCFQLTHAFIHTSILLGTTPSYRESLMLGRMKTSTVALYSFVLSVLKMRNLSLHSLWHTAMPIYQYSVGLVTHILSILAFYLMVTKTPSTAKPFACYLMFLQLFPFPYIYAMEFSALGFASQAMLESWDQNFNNRLQMICRQSIMFFTIAFITLAIIYCFHYKYVMIGVMIGHDSFEESRHKLFRTVLFALYMIPCILQIGLYRNLKSGPLFVKNNFPTIAYLIEDPKYRGIVNDTNFFPEYLMLFPLSTTFVTILPAILIPYFVRSVFLALVRQVFMKQLQRHAHNSVKIFEATTCSFQTIVPLSIQMTPTLINTVSLSTQTLSPGMNLKSTRKSQTQLRHKQWL</sequence>
<proteinExistence type="predicted"/>
<dbReference type="InterPro" id="IPR053220">
    <property type="entry name" value="Nematode_rcpt-like_serp_H"/>
</dbReference>
<reference evidence="1" key="2">
    <citation type="submission" date="2022-06" db="UniProtKB">
        <authorList>
            <consortium name="EnsemblMetazoa"/>
        </authorList>
    </citation>
    <scope>IDENTIFICATION</scope>
    <source>
        <strain evidence="1">PS312</strain>
    </source>
</reference>
<reference evidence="2" key="1">
    <citation type="journal article" date="2008" name="Nat. Genet.">
        <title>The Pristionchus pacificus genome provides a unique perspective on nematode lifestyle and parasitism.</title>
        <authorList>
            <person name="Dieterich C."/>
            <person name="Clifton S.W."/>
            <person name="Schuster L.N."/>
            <person name="Chinwalla A."/>
            <person name="Delehaunty K."/>
            <person name="Dinkelacker I."/>
            <person name="Fulton L."/>
            <person name="Fulton R."/>
            <person name="Godfrey J."/>
            <person name="Minx P."/>
            <person name="Mitreva M."/>
            <person name="Roeseler W."/>
            <person name="Tian H."/>
            <person name="Witte H."/>
            <person name="Yang S.P."/>
            <person name="Wilson R.K."/>
            <person name="Sommer R.J."/>
        </authorList>
    </citation>
    <scope>NUCLEOTIDE SEQUENCE [LARGE SCALE GENOMIC DNA]</scope>
    <source>
        <strain evidence="2">PS312</strain>
    </source>
</reference>
<name>A0A2A6C3N8_PRIPA</name>
<protein>
    <submittedName>
        <fullName evidence="1">Sri-74</fullName>
    </submittedName>
</protein>
<accession>A0A8R1YYU0</accession>
<evidence type="ECO:0000313" key="1">
    <source>
        <dbReference type="EnsemblMetazoa" id="PPA40558.1"/>
    </source>
</evidence>
<evidence type="ECO:0000313" key="2">
    <source>
        <dbReference type="Proteomes" id="UP000005239"/>
    </source>
</evidence>
<dbReference type="Pfam" id="PF10318">
    <property type="entry name" value="7TM_GPCR_Srh"/>
    <property type="match status" value="3"/>
</dbReference>
<dbReference type="PANTHER" id="PTHR22941">
    <property type="entry name" value="SERPENTINE RECEPTOR"/>
    <property type="match status" value="1"/>
</dbReference>
<dbReference type="PANTHER" id="PTHR22941:SF26">
    <property type="entry name" value="SERPENTINE RECEPTOR, CLASS H"/>
    <property type="match status" value="1"/>
</dbReference>
<dbReference type="InterPro" id="IPR019422">
    <property type="entry name" value="7TM_GPCR_serpentine_rcpt_Srh"/>
</dbReference>